<dbReference type="Proteomes" id="UP000324705">
    <property type="component" value="Chromosome 7A"/>
</dbReference>
<keyword evidence="3 5" id="KW-0808">Transferase</keyword>
<dbReference type="PANTHER" id="PTHR48048">
    <property type="entry name" value="GLYCOSYLTRANSFERASE"/>
    <property type="match status" value="1"/>
</dbReference>
<dbReference type="InterPro" id="IPR002213">
    <property type="entry name" value="UDP_glucos_trans"/>
</dbReference>
<evidence type="ECO:0000256" key="1">
    <source>
        <dbReference type="ARBA" id="ARBA00009995"/>
    </source>
</evidence>
<evidence type="ECO:0000256" key="3">
    <source>
        <dbReference type="ARBA" id="ARBA00022679"/>
    </source>
</evidence>
<proteinExistence type="inferred from homology"/>
<organism evidence="8 9">
    <name type="scientific">Triticum turgidum subsp. durum</name>
    <name type="common">Durum wheat</name>
    <name type="synonym">Triticum durum</name>
    <dbReference type="NCBI Taxonomy" id="4567"/>
    <lineage>
        <taxon>Eukaryota</taxon>
        <taxon>Viridiplantae</taxon>
        <taxon>Streptophyta</taxon>
        <taxon>Embryophyta</taxon>
        <taxon>Tracheophyta</taxon>
        <taxon>Spermatophyta</taxon>
        <taxon>Magnoliopsida</taxon>
        <taxon>Liliopsida</taxon>
        <taxon>Poales</taxon>
        <taxon>Poaceae</taxon>
        <taxon>BOP clade</taxon>
        <taxon>Pooideae</taxon>
        <taxon>Triticodae</taxon>
        <taxon>Triticeae</taxon>
        <taxon>Triticinae</taxon>
        <taxon>Triticum</taxon>
    </lineage>
</organism>
<dbReference type="GO" id="GO:0120514">
    <property type="term" value="F:2-hydroxyflavanone C-glucosyltransferase activity"/>
    <property type="evidence" value="ECO:0007669"/>
    <property type="project" value="UniProtKB-EC"/>
</dbReference>
<protein>
    <recommendedName>
        <fullName evidence="6">Glycosyltransferase</fullName>
        <ecNumber evidence="6">2.4.1.-</ecNumber>
    </recommendedName>
</protein>
<dbReference type="Gramene" id="TRITD7Av1G076320.1">
    <property type="protein sequence ID" value="TRITD7Av1G076320.1"/>
    <property type="gene ID" value="TRITD7Av1G076320"/>
</dbReference>
<dbReference type="Pfam" id="PF00201">
    <property type="entry name" value="UDPGT"/>
    <property type="match status" value="1"/>
</dbReference>
<feature type="compositionally biased region" description="Basic and acidic residues" evidence="7">
    <location>
        <begin position="535"/>
        <end position="548"/>
    </location>
</feature>
<comment type="similarity">
    <text evidence="1 5">Belongs to the UDP-glycosyltransferase family.</text>
</comment>
<dbReference type="EMBL" id="LT934123">
    <property type="protein sequence ID" value="VAI73085.1"/>
    <property type="molecule type" value="Genomic_DNA"/>
</dbReference>
<dbReference type="GO" id="GO:0035251">
    <property type="term" value="F:UDP-glucosyltransferase activity"/>
    <property type="evidence" value="ECO:0007669"/>
    <property type="project" value="InterPro"/>
</dbReference>
<dbReference type="PROSITE" id="PS00375">
    <property type="entry name" value="UDPGT"/>
    <property type="match status" value="1"/>
</dbReference>
<comment type="catalytic activity">
    <reaction evidence="4">
        <text>a 3'-hydro-2'-hydroxy-beta-oxodihydrochalcone + UDP-alpha-D-glucose = a 3'-(beta-D-glucopyranosyl)-2'-hydroxy-beta-oxodihydrochalcone + UDP + H(+)</text>
        <dbReference type="Rhea" id="RHEA:51504"/>
        <dbReference type="ChEBI" id="CHEBI:15378"/>
        <dbReference type="ChEBI" id="CHEBI:58223"/>
        <dbReference type="ChEBI" id="CHEBI:58885"/>
        <dbReference type="ChEBI" id="CHEBI:142482"/>
        <dbReference type="ChEBI" id="CHEBI:142483"/>
        <dbReference type="EC" id="2.4.1.360"/>
    </reaction>
    <physiologicalReaction direction="left-to-right" evidence="4">
        <dbReference type="Rhea" id="RHEA:51505"/>
    </physiologicalReaction>
</comment>
<evidence type="ECO:0000256" key="2">
    <source>
        <dbReference type="ARBA" id="ARBA00022676"/>
    </source>
</evidence>
<feature type="region of interest" description="Disordered" evidence="7">
    <location>
        <begin position="501"/>
        <end position="561"/>
    </location>
</feature>
<dbReference type="Gene3D" id="3.40.50.2000">
    <property type="entry name" value="Glycogen Phosphorylase B"/>
    <property type="match status" value="2"/>
</dbReference>
<sequence length="573" mass="61515">MPTSGDASGALPHPHVVLLPSAGMGHLVPFSRLAVSLSSSDHGCGVSVATVLPTVSSAESAHLEALFSACPAVRRLDFHLARFDASEFPGADPFFLRFEAMRRSAPLLGPLLAGAGASALVTDIALASVVIPVAKELGLPCYVLFTASTAMLSLCVHFPAYLDANAGGPVGDVDVPGVYRISKASIPQALHHPEHLFTRQFVANGRELAKADGLLVNSFDEFEPEAIAALRDGSVVAGFPNVFSVGPLAPVSFSASEPAENQADYMQWLAAQPARSVVYVSFGSRKAISKDQLRELAVGLEASGHRFLWVVKSTVVDRDDEAELSELLGEGFLERVQGRGMVTKGWVEQEEVLKQESIGLFISHCGWNSVTEAAANGLPVLAWPRFGDQRVNAGVVARSGLGVWEERWSWEGEEGMVSGESIAEKVKAVMADETVRNKARDFCLSNRLSQMDALQHDCVVDFAELKVEYPSIPQKHAGNTPVLADGAPEYVRELELERATVEPIAVPEAQQRDDRRDGEEPNAMRGNTGDGGIPEDGRTTAGADRRPWQPEGATISGLRRPWPSSTCLVQVPW</sequence>
<evidence type="ECO:0000256" key="5">
    <source>
        <dbReference type="RuleBase" id="RU003718"/>
    </source>
</evidence>
<keyword evidence="9" id="KW-1185">Reference proteome</keyword>
<dbReference type="CDD" id="cd03784">
    <property type="entry name" value="GT1_Gtf-like"/>
    <property type="match status" value="1"/>
</dbReference>
<feature type="compositionally biased region" description="Basic and acidic residues" evidence="7">
    <location>
        <begin position="510"/>
        <end position="519"/>
    </location>
</feature>
<evidence type="ECO:0000256" key="6">
    <source>
        <dbReference type="RuleBase" id="RU362057"/>
    </source>
</evidence>
<dbReference type="AlphaFoldDB" id="A0A9R1BLI3"/>
<evidence type="ECO:0000313" key="8">
    <source>
        <dbReference type="EMBL" id="VAI73085.1"/>
    </source>
</evidence>
<evidence type="ECO:0000256" key="7">
    <source>
        <dbReference type="SAM" id="MobiDB-lite"/>
    </source>
</evidence>
<dbReference type="PANTHER" id="PTHR48048:SF76">
    <property type="entry name" value="UDP-GLYCOSYLTRANSFERASE 708D1-LIKE"/>
    <property type="match status" value="1"/>
</dbReference>
<gene>
    <name evidence="8" type="ORF">TRITD_7Av1G076320</name>
</gene>
<evidence type="ECO:0000256" key="4">
    <source>
        <dbReference type="ARBA" id="ARBA00051296"/>
    </source>
</evidence>
<name>A0A9R1BLI3_TRITD</name>
<evidence type="ECO:0000313" key="9">
    <source>
        <dbReference type="Proteomes" id="UP000324705"/>
    </source>
</evidence>
<dbReference type="FunFam" id="3.40.50.2000:FF:000127">
    <property type="entry name" value="Glycosyltransferase"/>
    <property type="match status" value="1"/>
</dbReference>
<dbReference type="FunFam" id="3.40.50.2000:FF:000124">
    <property type="entry name" value="Glycosyltransferase"/>
    <property type="match status" value="1"/>
</dbReference>
<reference evidence="8 9" key="1">
    <citation type="submission" date="2017-09" db="EMBL/GenBank/DDBJ databases">
        <authorList>
            <consortium name="International Durum Wheat Genome Sequencing Consortium (IDWGSC)"/>
            <person name="Milanesi L."/>
        </authorList>
    </citation>
    <scope>NUCLEOTIDE SEQUENCE [LARGE SCALE GENOMIC DNA]</scope>
    <source>
        <strain evidence="9">cv. Svevo</strain>
    </source>
</reference>
<dbReference type="InterPro" id="IPR035595">
    <property type="entry name" value="UDP_glycos_trans_CS"/>
</dbReference>
<dbReference type="SUPFAM" id="SSF53756">
    <property type="entry name" value="UDP-Glycosyltransferase/glycogen phosphorylase"/>
    <property type="match status" value="1"/>
</dbReference>
<dbReference type="OMA" id="LCAYFPA"/>
<keyword evidence="2 5" id="KW-0328">Glycosyltransferase</keyword>
<accession>A0A9R1BLI3</accession>
<dbReference type="InterPro" id="IPR050481">
    <property type="entry name" value="UDP-glycosyltransf_plant"/>
</dbReference>
<dbReference type="EC" id="2.4.1.-" evidence="6"/>